<sequence>MEEMKLGLTDILAVDRTRLAAERTLMGWIRTCFAMMTFGFTIFKVMQELRLFSANTLATPQGARELGLTLAGIGTFALLIACFQHWRYVRRLRRISPIVPFDLALAVASLVVCLGFSILGGLALRVGPFG</sequence>
<dbReference type="KEGG" id="mbry:B1812_09885"/>
<evidence type="ECO:0000256" key="2">
    <source>
        <dbReference type="ARBA" id="ARBA00022692"/>
    </source>
</evidence>
<comment type="subcellular location">
    <subcellularLocation>
        <location evidence="1">Endomembrane system</location>
        <topology evidence="1">Multi-pass membrane protein</topology>
    </subcellularLocation>
</comment>
<keyword evidence="2 5" id="KW-0812">Transmembrane</keyword>
<dbReference type="GO" id="GO:0012505">
    <property type="term" value="C:endomembrane system"/>
    <property type="evidence" value="ECO:0007669"/>
    <property type="project" value="UniProtKB-SubCell"/>
</dbReference>
<evidence type="ECO:0000256" key="5">
    <source>
        <dbReference type="SAM" id="Phobius"/>
    </source>
</evidence>
<keyword evidence="3 5" id="KW-1133">Transmembrane helix</keyword>
<feature type="transmembrane region" description="Helical" evidence="5">
    <location>
        <begin position="66"/>
        <end position="86"/>
    </location>
</feature>
<dbReference type="STRING" id="655015.B1812_09885"/>
<name>A0A1W6N149_9HYPH</name>
<keyword evidence="8" id="KW-1185">Reference proteome</keyword>
<evidence type="ECO:0000256" key="4">
    <source>
        <dbReference type="ARBA" id="ARBA00023136"/>
    </source>
</evidence>
<dbReference type="AlphaFoldDB" id="A0A1W6N149"/>
<feature type="transmembrane region" description="Helical" evidence="5">
    <location>
        <begin position="25"/>
        <end position="46"/>
    </location>
</feature>
<dbReference type="EMBL" id="CP019948">
    <property type="protein sequence ID" value="ARN83539.1"/>
    <property type="molecule type" value="Genomic_DNA"/>
</dbReference>
<keyword evidence="4 5" id="KW-0472">Membrane</keyword>
<dbReference type="Pfam" id="PF02656">
    <property type="entry name" value="DUF202"/>
    <property type="match status" value="1"/>
</dbReference>
<evidence type="ECO:0000256" key="1">
    <source>
        <dbReference type="ARBA" id="ARBA00004127"/>
    </source>
</evidence>
<dbReference type="RefSeq" id="WP_158658700.1">
    <property type="nucleotide sequence ID" value="NZ_AP027149.1"/>
</dbReference>
<organism evidence="7 8">
    <name type="scientific">Methylocystis bryophila</name>
    <dbReference type="NCBI Taxonomy" id="655015"/>
    <lineage>
        <taxon>Bacteria</taxon>
        <taxon>Pseudomonadati</taxon>
        <taxon>Pseudomonadota</taxon>
        <taxon>Alphaproteobacteria</taxon>
        <taxon>Hyphomicrobiales</taxon>
        <taxon>Methylocystaceae</taxon>
        <taxon>Methylocystis</taxon>
    </lineage>
</organism>
<protein>
    <recommendedName>
        <fullName evidence="6">DUF202 domain-containing protein</fullName>
    </recommendedName>
</protein>
<accession>A0A1W6N149</accession>
<dbReference type="Proteomes" id="UP000193978">
    <property type="component" value="Chromosome"/>
</dbReference>
<reference evidence="7 8" key="1">
    <citation type="submission" date="2017-02" db="EMBL/GenBank/DDBJ databases">
        <authorList>
            <person name="Peterson S.W."/>
        </authorList>
    </citation>
    <scope>NUCLEOTIDE SEQUENCE [LARGE SCALE GENOMIC DNA]</scope>
    <source>
        <strain evidence="7 8">S285</strain>
    </source>
</reference>
<gene>
    <name evidence="7" type="ORF">B1812_09885</name>
</gene>
<evidence type="ECO:0000259" key="6">
    <source>
        <dbReference type="Pfam" id="PF02656"/>
    </source>
</evidence>
<evidence type="ECO:0000313" key="8">
    <source>
        <dbReference type="Proteomes" id="UP000193978"/>
    </source>
</evidence>
<feature type="domain" description="DUF202" evidence="6">
    <location>
        <begin position="16"/>
        <end position="90"/>
    </location>
</feature>
<feature type="transmembrane region" description="Helical" evidence="5">
    <location>
        <begin position="98"/>
        <end position="124"/>
    </location>
</feature>
<evidence type="ECO:0000256" key="3">
    <source>
        <dbReference type="ARBA" id="ARBA00022989"/>
    </source>
</evidence>
<dbReference type="OrthoDB" id="582337at2"/>
<dbReference type="InterPro" id="IPR003807">
    <property type="entry name" value="DUF202"/>
</dbReference>
<proteinExistence type="predicted"/>
<evidence type="ECO:0000313" key="7">
    <source>
        <dbReference type="EMBL" id="ARN83539.1"/>
    </source>
</evidence>